<proteinExistence type="predicted"/>
<organism evidence="1 2">
    <name type="scientific">Paradevosia shaoguanensis</name>
    <dbReference type="NCBI Taxonomy" id="1335043"/>
    <lineage>
        <taxon>Bacteria</taxon>
        <taxon>Pseudomonadati</taxon>
        <taxon>Pseudomonadota</taxon>
        <taxon>Alphaproteobacteria</taxon>
        <taxon>Hyphomicrobiales</taxon>
        <taxon>Devosiaceae</taxon>
        <taxon>Paradevosia</taxon>
    </lineage>
</organism>
<accession>A0AA41QQD1</accession>
<reference evidence="1" key="1">
    <citation type="submission" date="2022-03" db="EMBL/GenBank/DDBJ databases">
        <title>The complete genome sequence of a Methyloterrigena soli.</title>
        <authorList>
            <person name="Zi Z."/>
        </authorList>
    </citation>
    <scope>NUCLEOTIDE SEQUENCE</scope>
    <source>
        <strain evidence="1">M48</strain>
    </source>
</reference>
<keyword evidence="2" id="KW-1185">Reference proteome</keyword>
<dbReference type="AlphaFoldDB" id="A0AA41QQD1"/>
<dbReference type="Proteomes" id="UP001156140">
    <property type="component" value="Unassembled WGS sequence"/>
</dbReference>
<dbReference type="RefSeq" id="WP_035095462.1">
    <property type="nucleotide sequence ID" value="NZ_JAKETQ010000004.1"/>
</dbReference>
<evidence type="ECO:0000313" key="2">
    <source>
        <dbReference type="Proteomes" id="UP001156140"/>
    </source>
</evidence>
<protein>
    <submittedName>
        <fullName evidence="1">Uncharacterized protein</fullName>
    </submittedName>
</protein>
<evidence type="ECO:0000313" key="1">
    <source>
        <dbReference type="EMBL" id="MCI0129091.1"/>
    </source>
</evidence>
<sequence length="61" mass="7014">MTIVARLTYSILWAAAALAIAPFLLALVLGAQIARLYDWCELQAVFRGDRDAMARDYWRRR</sequence>
<dbReference type="EMBL" id="JALAZD010000004">
    <property type="protein sequence ID" value="MCI0129091.1"/>
    <property type="molecule type" value="Genomic_DNA"/>
</dbReference>
<comment type="caution">
    <text evidence="1">The sequence shown here is derived from an EMBL/GenBank/DDBJ whole genome shotgun (WGS) entry which is preliminary data.</text>
</comment>
<name>A0AA41QQD1_9HYPH</name>
<gene>
    <name evidence="1" type="ORF">ML536_19840</name>
</gene>